<evidence type="ECO:0000256" key="2">
    <source>
        <dbReference type="ARBA" id="ARBA00022737"/>
    </source>
</evidence>
<proteinExistence type="predicted"/>
<comment type="subcellular location">
    <subcellularLocation>
        <location evidence="1">Membrane</location>
    </subcellularLocation>
</comment>
<evidence type="ECO:0000313" key="7">
    <source>
        <dbReference type="EMBL" id="VEL43898.1"/>
    </source>
</evidence>
<dbReference type="GO" id="GO:0016477">
    <property type="term" value="P:cell migration"/>
    <property type="evidence" value="ECO:0007669"/>
    <property type="project" value="TreeGrafter"/>
</dbReference>
<reference evidence="7" key="1">
    <citation type="submission" date="2018-11" db="EMBL/GenBank/DDBJ databases">
        <authorList>
            <consortium name="Pathogen Informatics"/>
        </authorList>
    </citation>
    <scope>NUCLEOTIDE SEQUENCE</scope>
</reference>
<dbReference type="Gene3D" id="2.60.40.60">
    <property type="entry name" value="Cadherins"/>
    <property type="match status" value="1"/>
</dbReference>
<dbReference type="InterPro" id="IPR002126">
    <property type="entry name" value="Cadherin-like_dom"/>
</dbReference>
<keyword evidence="4" id="KW-0472">Membrane</keyword>
<comment type="caution">
    <text evidence="7">The sequence shown here is derived from an EMBL/GenBank/DDBJ whole genome shotgun (WGS) entry which is preliminary data.</text>
</comment>
<dbReference type="InterPro" id="IPR015919">
    <property type="entry name" value="Cadherin-like_sf"/>
</dbReference>
<dbReference type="GO" id="GO:0008013">
    <property type="term" value="F:beta-catenin binding"/>
    <property type="evidence" value="ECO:0007669"/>
    <property type="project" value="TreeGrafter"/>
</dbReference>
<protein>
    <recommendedName>
        <fullName evidence="6">Cadherin domain-containing protein</fullName>
    </recommendedName>
</protein>
<dbReference type="AlphaFoldDB" id="A0A3S5AS35"/>
<organism evidence="7 8">
    <name type="scientific">Protopolystoma xenopodis</name>
    <dbReference type="NCBI Taxonomy" id="117903"/>
    <lineage>
        <taxon>Eukaryota</taxon>
        <taxon>Metazoa</taxon>
        <taxon>Spiralia</taxon>
        <taxon>Lophotrochozoa</taxon>
        <taxon>Platyhelminthes</taxon>
        <taxon>Monogenea</taxon>
        <taxon>Polyopisthocotylea</taxon>
        <taxon>Polystomatidea</taxon>
        <taxon>Polystomatidae</taxon>
        <taxon>Protopolystoma</taxon>
    </lineage>
</organism>
<gene>
    <name evidence="7" type="ORF">PXEA_LOCUS37338</name>
</gene>
<keyword evidence="8" id="KW-1185">Reference proteome</keyword>
<dbReference type="GO" id="GO:0045296">
    <property type="term" value="F:cadherin binding"/>
    <property type="evidence" value="ECO:0007669"/>
    <property type="project" value="TreeGrafter"/>
</dbReference>
<dbReference type="GO" id="GO:0005509">
    <property type="term" value="F:calcium ion binding"/>
    <property type="evidence" value="ECO:0007669"/>
    <property type="project" value="UniProtKB-UniRule"/>
</dbReference>
<dbReference type="PROSITE" id="PS50268">
    <property type="entry name" value="CADHERIN_2"/>
    <property type="match status" value="1"/>
</dbReference>
<dbReference type="PANTHER" id="PTHR24027:SF438">
    <property type="entry name" value="CADHERIN 23"/>
    <property type="match status" value="1"/>
</dbReference>
<dbReference type="GO" id="GO:0016342">
    <property type="term" value="C:catenin complex"/>
    <property type="evidence" value="ECO:0007669"/>
    <property type="project" value="TreeGrafter"/>
</dbReference>
<keyword evidence="2" id="KW-0677">Repeat</keyword>
<dbReference type="Pfam" id="PF00028">
    <property type="entry name" value="Cadherin"/>
    <property type="match status" value="1"/>
</dbReference>
<dbReference type="PRINTS" id="PR00205">
    <property type="entry name" value="CADHERIN"/>
</dbReference>
<keyword evidence="3 5" id="KW-0106">Calcium</keyword>
<dbReference type="InterPro" id="IPR039808">
    <property type="entry name" value="Cadherin"/>
</dbReference>
<feature type="domain" description="Cadherin" evidence="6">
    <location>
        <begin position="15"/>
        <end position="57"/>
    </location>
</feature>
<evidence type="ECO:0000256" key="1">
    <source>
        <dbReference type="ARBA" id="ARBA00004370"/>
    </source>
</evidence>
<name>A0A3S5AS35_9PLAT</name>
<dbReference type="Proteomes" id="UP000784294">
    <property type="component" value="Unassembled WGS sequence"/>
</dbReference>
<dbReference type="SMART" id="SM00112">
    <property type="entry name" value="CA"/>
    <property type="match status" value="1"/>
</dbReference>
<evidence type="ECO:0000313" key="8">
    <source>
        <dbReference type="Proteomes" id="UP000784294"/>
    </source>
</evidence>
<sequence length="74" mass="8554">MVGQDGQIYMRRSRLDRETFPRYELIVRAVDQGGKQLSATTRVVIHILDVNDCAPRFIFPTRQNNTVHVRRGSP</sequence>
<dbReference type="CDD" id="cd11304">
    <property type="entry name" value="Cadherin_repeat"/>
    <property type="match status" value="1"/>
</dbReference>
<accession>A0A3S5AS35</accession>
<evidence type="ECO:0000256" key="4">
    <source>
        <dbReference type="ARBA" id="ARBA00023136"/>
    </source>
</evidence>
<evidence type="ECO:0000256" key="5">
    <source>
        <dbReference type="PROSITE-ProRule" id="PRU00043"/>
    </source>
</evidence>
<evidence type="ECO:0000256" key="3">
    <source>
        <dbReference type="ARBA" id="ARBA00022837"/>
    </source>
</evidence>
<dbReference type="GO" id="GO:0007156">
    <property type="term" value="P:homophilic cell adhesion via plasma membrane adhesion molecules"/>
    <property type="evidence" value="ECO:0007669"/>
    <property type="project" value="InterPro"/>
</dbReference>
<evidence type="ECO:0000259" key="6">
    <source>
        <dbReference type="PROSITE" id="PS50268"/>
    </source>
</evidence>
<dbReference type="PANTHER" id="PTHR24027">
    <property type="entry name" value="CADHERIN-23"/>
    <property type="match status" value="1"/>
</dbReference>
<dbReference type="OrthoDB" id="6252479at2759"/>
<dbReference type="SUPFAM" id="SSF49313">
    <property type="entry name" value="Cadherin-like"/>
    <property type="match status" value="1"/>
</dbReference>
<dbReference type="EMBL" id="CAAALY010286553">
    <property type="protein sequence ID" value="VEL43898.1"/>
    <property type="molecule type" value="Genomic_DNA"/>
</dbReference>